<organism evidence="3 4">
    <name type="scientific">Albula glossodonta</name>
    <name type="common">roundjaw bonefish</name>
    <dbReference type="NCBI Taxonomy" id="121402"/>
    <lineage>
        <taxon>Eukaryota</taxon>
        <taxon>Metazoa</taxon>
        <taxon>Chordata</taxon>
        <taxon>Craniata</taxon>
        <taxon>Vertebrata</taxon>
        <taxon>Euteleostomi</taxon>
        <taxon>Actinopterygii</taxon>
        <taxon>Neopterygii</taxon>
        <taxon>Teleostei</taxon>
        <taxon>Albuliformes</taxon>
        <taxon>Albulidae</taxon>
        <taxon>Albula</taxon>
    </lineage>
</organism>
<feature type="domain" description="C2H2-type" evidence="2">
    <location>
        <begin position="11"/>
        <end position="33"/>
    </location>
</feature>
<evidence type="ECO:0000256" key="1">
    <source>
        <dbReference type="SAM" id="MobiDB-lite"/>
    </source>
</evidence>
<dbReference type="Proteomes" id="UP000824540">
    <property type="component" value="Unassembled WGS sequence"/>
</dbReference>
<evidence type="ECO:0000259" key="2">
    <source>
        <dbReference type="PROSITE" id="PS00028"/>
    </source>
</evidence>
<evidence type="ECO:0000313" key="3">
    <source>
        <dbReference type="EMBL" id="KAG9336797.1"/>
    </source>
</evidence>
<accession>A0A8T2NK52</accession>
<reference evidence="3" key="1">
    <citation type="thesis" date="2021" institute="BYU ScholarsArchive" country="Provo, UT, USA">
        <title>Applications of and Algorithms for Genome Assembly and Genomic Analyses with an Emphasis on Marine Teleosts.</title>
        <authorList>
            <person name="Pickett B.D."/>
        </authorList>
    </citation>
    <scope>NUCLEOTIDE SEQUENCE</scope>
    <source>
        <strain evidence="3">HI-2016</strain>
    </source>
</reference>
<dbReference type="GO" id="GO:0003723">
    <property type="term" value="F:RNA binding"/>
    <property type="evidence" value="ECO:0007669"/>
    <property type="project" value="InterPro"/>
</dbReference>
<feature type="compositionally biased region" description="Polar residues" evidence="1">
    <location>
        <begin position="80"/>
        <end position="91"/>
    </location>
</feature>
<dbReference type="OrthoDB" id="8963750at2759"/>
<gene>
    <name evidence="3" type="ORF">JZ751_003145</name>
</gene>
<evidence type="ECO:0000313" key="4">
    <source>
        <dbReference type="Proteomes" id="UP000824540"/>
    </source>
</evidence>
<dbReference type="GO" id="GO:0005829">
    <property type="term" value="C:cytosol"/>
    <property type="evidence" value="ECO:0007669"/>
    <property type="project" value="TreeGrafter"/>
</dbReference>
<sequence length="106" mass="12107">MRSNMGKERKCILCHIIYNSKQEMDEHMRSMLHHRELENIKGRLNHHHESTLARLGPPLQERVSLSSLRPRDLPLPESQRAPTSTHPTTCCQHPPAMSSAPGLSQI</sequence>
<dbReference type="GO" id="GO:0016020">
    <property type="term" value="C:membrane"/>
    <property type="evidence" value="ECO:0007669"/>
    <property type="project" value="TreeGrafter"/>
</dbReference>
<dbReference type="InterPro" id="IPR013087">
    <property type="entry name" value="Znf_C2H2_type"/>
</dbReference>
<dbReference type="EMBL" id="JAFBMS010000102">
    <property type="protein sequence ID" value="KAG9336797.1"/>
    <property type="molecule type" value="Genomic_DNA"/>
</dbReference>
<dbReference type="GO" id="GO:0008286">
    <property type="term" value="P:insulin receptor signaling pathway"/>
    <property type="evidence" value="ECO:0007669"/>
    <property type="project" value="TreeGrafter"/>
</dbReference>
<dbReference type="PANTHER" id="PTHR14435:SF2">
    <property type="entry name" value="ZINC FINGER PROTEIN 106"/>
    <property type="match status" value="1"/>
</dbReference>
<proteinExistence type="predicted"/>
<protein>
    <recommendedName>
        <fullName evidence="2">C2H2-type domain-containing protein</fullName>
    </recommendedName>
</protein>
<feature type="region of interest" description="Disordered" evidence="1">
    <location>
        <begin position="68"/>
        <end position="106"/>
    </location>
</feature>
<dbReference type="PANTHER" id="PTHR14435">
    <property type="entry name" value="ZINC FINGER PROTEIN 106"/>
    <property type="match status" value="1"/>
</dbReference>
<comment type="caution">
    <text evidence="3">The sequence shown here is derived from an EMBL/GenBank/DDBJ whole genome shotgun (WGS) entry which is preliminary data.</text>
</comment>
<name>A0A8T2NK52_9TELE</name>
<dbReference type="GO" id="GO:0017124">
    <property type="term" value="F:SH3 domain binding"/>
    <property type="evidence" value="ECO:0007669"/>
    <property type="project" value="TreeGrafter"/>
</dbReference>
<dbReference type="PROSITE" id="PS00028">
    <property type="entry name" value="ZINC_FINGER_C2H2_1"/>
    <property type="match status" value="1"/>
</dbReference>
<dbReference type="AlphaFoldDB" id="A0A8T2NK52"/>
<keyword evidence="4" id="KW-1185">Reference proteome</keyword>
<dbReference type="InterPro" id="IPR042622">
    <property type="entry name" value="Znf106"/>
</dbReference>